<feature type="signal peptide" evidence="1">
    <location>
        <begin position="1"/>
        <end position="20"/>
    </location>
</feature>
<proteinExistence type="predicted"/>
<comment type="caution">
    <text evidence="2">The sequence shown here is derived from an EMBL/GenBank/DDBJ whole genome shotgun (WGS) entry which is preliminary data.</text>
</comment>
<evidence type="ECO:0000313" key="3">
    <source>
        <dbReference type="Proteomes" id="UP000816034"/>
    </source>
</evidence>
<evidence type="ECO:0000313" key="2">
    <source>
        <dbReference type="EMBL" id="KAG2387187.1"/>
    </source>
</evidence>
<name>A0AA88GQU5_NAELO</name>
<sequence>MLKSLYIGFLGLIILCVCISKQDPQPFHMAHAEEQQSSVSWIKIYTSRESVESGFRLDGNVTAYDNAGKISTLSGGVVRFYPQSTGHDMKTLFSGVFLINGVVSFSMLCNTEVTSDVIMGAELSIENKLYTGSKKLRVNKNNSYYKNVDYTDYWVGEWNTQPDCDTATCCCLNGQAKITREGLNLVKLQSNVIGKCSMASVTRYIGGIYSDRSTPPTWDTSSTPQMSVRLHRNGNTLRWTDILNDRCNGSAVCTTTCPRSNTASSLKVVAYGVVVTIVSFLLFIH</sequence>
<keyword evidence="3" id="KW-1185">Reference proteome</keyword>
<protein>
    <submittedName>
        <fullName evidence="2">Uncharacterized protein</fullName>
    </submittedName>
</protein>
<dbReference type="RefSeq" id="XP_044551179.1">
    <property type="nucleotide sequence ID" value="XM_044690835.1"/>
</dbReference>
<reference evidence="2 3" key="1">
    <citation type="journal article" date="2018" name="BMC Genomics">
        <title>The genome of Naegleria lovaniensis, the basis for a comparative approach to unravel pathogenicity factors of the human pathogenic amoeba N. fowleri.</title>
        <authorList>
            <person name="Liechti N."/>
            <person name="Schurch N."/>
            <person name="Bruggmann R."/>
            <person name="Wittwer M."/>
        </authorList>
    </citation>
    <scope>NUCLEOTIDE SEQUENCE [LARGE SCALE GENOMIC DNA]</scope>
    <source>
        <strain evidence="2 3">ATCC 30569</strain>
    </source>
</reference>
<organism evidence="2 3">
    <name type="scientific">Naegleria lovaniensis</name>
    <name type="common">Amoeba</name>
    <dbReference type="NCBI Taxonomy" id="51637"/>
    <lineage>
        <taxon>Eukaryota</taxon>
        <taxon>Discoba</taxon>
        <taxon>Heterolobosea</taxon>
        <taxon>Tetramitia</taxon>
        <taxon>Eutetramitia</taxon>
        <taxon>Vahlkampfiidae</taxon>
        <taxon>Naegleria</taxon>
    </lineage>
</organism>
<feature type="chain" id="PRO_5041687201" evidence="1">
    <location>
        <begin position="21"/>
        <end position="285"/>
    </location>
</feature>
<accession>A0AA88GQU5</accession>
<dbReference type="AlphaFoldDB" id="A0AA88GQU5"/>
<gene>
    <name evidence="2" type="ORF">C9374_001519</name>
</gene>
<evidence type="ECO:0000256" key="1">
    <source>
        <dbReference type="SAM" id="SignalP"/>
    </source>
</evidence>
<keyword evidence="1" id="KW-0732">Signal</keyword>
<dbReference type="Proteomes" id="UP000816034">
    <property type="component" value="Unassembled WGS sequence"/>
</dbReference>
<dbReference type="EMBL" id="PYSW02000013">
    <property type="protein sequence ID" value="KAG2387187.1"/>
    <property type="molecule type" value="Genomic_DNA"/>
</dbReference>
<dbReference type="GeneID" id="68093975"/>